<keyword evidence="4" id="KW-0408">Iron</keyword>
<evidence type="ECO:0000256" key="5">
    <source>
        <dbReference type="ARBA" id="ARBA00023014"/>
    </source>
</evidence>
<dbReference type="InterPro" id="IPR007197">
    <property type="entry name" value="rSAM"/>
</dbReference>
<keyword evidence="8" id="KW-1185">Reference proteome</keyword>
<reference evidence="7 8" key="1">
    <citation type="submission" date="2023-11" db="EMBL/GenBank/DDBJ databases">
        <title>A Novel Polar Bacteriovorax (B. antarcticus) Isolated from the Biocrust in Antarctica.</title>
        <authorList>
            <person name="Mun W."/>
            <person name="Choi S.Y."/>
            <person name="Mitchell R.J."/>
        </authorList>
    </citation>
    <scope>NUCLEOTIDE SEQUENCE [LARGE SCALE GENOMIC DNA]</scope>
    <source>
        <strain evidence="7 8">PP10</strain>
    </source>
</reference>
<sequence>MENTQSSTFCILPWIHLSTRPNGHMRVCCTANASSVGATNDKVYGGEVGILKNDDGKPANFNHTDLQVAWNNNYMKQVRLDMLNDKIPASCTKCFKEEAAGHKSKRQWETAFWSKQVDVNKLIEDTEADGSVPPMLQYIDLRMGTKCNLKCVMCSPHDSSLWVSDWHELYPEIENPSLKETMQWPNAGKNDGASYNWHLNNPEFWTQLYTQIPNMKQLYFAGGEPTIIEHHYKLLEKCIEMGYAKNIQLRYNSNGIELPQRLYDLWEHFGSVRFHFSIDSIFEMNDYIRFPSKWETIEENLHILDKTSKHIEVTIACAVQMLNMYYIPDFIKWKINQNFKKINIWPLGAGLINYHFVYHPGHLNVKVFPQYFKDKIEAKYNDFYQWLEDNVADQGNGLYSRSDFINAEYGIKRLKGMVQFMQSEDWSVRMPEFLEYIEKLDKIRQTTFVRIFPDMAELKEFRL</sequence>
<proteinExistence type="predicted"/>
<dbReference type="PANTHER" id="PTHR11228">
    <property type="entry name" value="RADICAL SAM DOMAIN PROTEIN"/>
    <property type="match status" value="1"/>
</dbReference>
<comment type="cofactor">
    <cofactor evidence="1">
        <name>[4Fe-4S] cluster</name>
        <dbReference type="ChEBI" id="CHEBI:49883"/>
    </cofactor>
</comment>
<keyword evidence="3" id="KW-0479">Metal-binding</keyword>
<dbReference type="Pfam" id="PF04055">
    <property type="entry name" value="Radical_SAM"/>
    <property type="match status" value="1"/>
</dbReference>
<evidence type="ECO:0000256" key="1">
    <source>
        <dbReference type="ARBA" id="ARBA00001966"/>
    </source>
</evidence>
<evidence type="ECO:0000313" key="8">
    <source>
        <dbReference type="Proteomes" id="UP001302274"/>
    </source>
</evidence>
<dbReference type="PANTHER" id="PTHR11228:SF7">
    <property type="entry name" value="PQQA PEPTIDE CYCLASE"/>
    <property type="match status" value="1"/>
</dbReference>
<feature type="domain" description="Radical SAM core" evidence="6">
    <location>
        <begin position="143"/>
        <end position="313"/>
    </location>
</feature>
<organism evidence="7 8">
    <name type="scientific">Bacteriovorax antarcticus</name>
    <dbReference type="NCBI Taxonomy" id="3088717"/>
    <lineage>
        <taxon>Bacteria</taxon>
        <taxon>Pseudomonadati</taxon>
        <taxon>Bdellovibrionota</taxon>
        <taxon>Bacteriovoracia</taxon>
        <taxon>Bacteriovoracales</taxon>
        <taxon>Bacteriovoracaceae</taxon>
        <taxon>Bacteriovorax</taxon>
    </lineage>
</organism>
<evidence type="ECO:0000256" key="3">
    <source>
        <dbReference type="ARBA" id="ARBA00022723"/>
    </source>
</evidence>
<gene>
    <name evidence="7" type="ORF">SHI21_10575</name>
</gene>
<protein>
    <submittedName>
        <fullName evidence="7">Twitch domain-containing radical SAM protein</fullName>
    </submittedName>
</protein>
<evidence type="ECO:0000259" key="6">
    <source>
        <dbReference type="Pfam" id="PF04055"/>
    </source>
</evidence>
<dbReference type="InterPro" id="IPR013785">
    <property type="entry name" value="Aldolase_TIM"/>
</dbReference>
<dbReference type="EMBL" id="JAYGJQ010000002">
    <property type="protein sequence ID" value="MEA9356653.1"/>
    <property type="molecule type" value="Genomic_DNA"/>
</dbReference>
<evidence type="ECO:0000256" key="4">
    <source>
        <dbReference type="ARBA" id="ARBA00023004"/>
    </source>
</evidence>
<dbReference type="Gene3D" id="3.20.20.70">
    <property type="entry name" value="Aldolase class I"/>
    <property type="match status" value="2"/>
</dbReference>
<dbReference type="InterPro" id="IPR058240">
    <property type="entry name" value="rSAM_sf"/>
</dbReference>
<dbReference type="SUPFAM" id="SSF102114">
    <property type="entry name" value="Radical SAM enzymes"/>
    <property type="match status" value="1"/>
</dbReference>
<name>A0ABU5VUB0_9BACT</name>
<comment type="caution">
    <text evidence="7">The sequence shown here is derived from an EMBL/GenBank/DDBJ whole genome shotgun (WGS) entry which is preliminary data.</text>
</comment>
<evidence type="ECO:0000313" key="7">
    <source>
        <dbReference type="EMBL" id="MEA9356653.1"/>
    </source>
</evidence>
<keyword evidence="2" id="KW-0949">S-adenosyl-L-methionine</keyword>
<dbReference type="InterPro" id="IPR050377">
    <property type="entry name" value="Radical_SAM_PqqE_MftC-like"/>
</dbReference>
<dbReference type="NCBIfam" id="NF033640">
    <property type="entry name" value="N_Twi_rSAM"/>
    <property type="match status" value="1"/>
</dbReference>
<dbReference type="RefSeq" id="WP_323576468.1">
    <property type="nucleotide sequence ID" value="NZ_JAYGJQ010000002.1"/>
</dbReference>
<keyword evidence="5" id="KW-0411">Iron-sulfur</keyword>
<evidence type="ECO:0000256" key="2">
    <source>
        <dbReference type="ARBA" id="ARBA00022691"/>
    </source>
</evidence>
<dbReference type="SFLD" id="SFLDS00029">
    <property type="entry name" value="Radical_SAM"/>
    <property type="match status" value="1"/>
</dbReference>
<accession>A0ABU5VUB0</accession>
<dbReference type="Proteomes" id="UP001302274">
    <property type="component" value="Unassembled WGS sequence"/>
</dbReference>